<name>A0A6N7X7R5_9ACTN</name>
<dbReference type="PIRSF" id="PIRSF001365">
    <property type="entry name" value="DHDPS"/>
    <property type="match status" value="1"/>
</dbReference>
<dbReference type="Gene3D" id="3.20.20.70">
    <property type="entry name" value="Aldolase class I"/>
    <property type="match status" value="1"/>
</dbReference>
<feature type="active site" description="Schiff-base intermediate with substrate" evidence="4">
    <location>
        <position position="165"/>
    </location>
</feature>
<dbReference type="CDD" id="cd00408">
    <property type="entry name" value="DHDPS-like"/>
    <property type="match status" value="1"/>
</dbReference>
<evidence type="ECO:0000256" key="3">
    <source>
        <dbReference type="PIRNR" id="PIRNR001365"/>
    </source>
</evidence>
<dbReference type="AlphaFoldDB" id="A0A6N7X7R5"/>
<dbReference type="PANTHER" id="PTHR12128:SF66">
    <property type="entry name" value="4-HYDROXY-2-OXOGLUTARATE ALDOLASE, MITOCHONDRIAL"/>
    <property type="match status" value="1"/>
</dbReference>
<comment type="similarity">
    <text evidence="1 3">Belongs to the DapA family.</text>
</comment>
<organism evidence="6 7">
    <name type="scientific">Parafannyhessea umbonata</name>
    <dbReference type="NCBI Taxonomy" id="604330"/>
    <lineage>
        <taxon>Bacteria</taxon>
        <taxon>Bacillati</taxon>
        <taxon>Actinomycetota</taxon>
        <taxon>Coriobacteriia</taxon>
        <taxon>Coriobacteriales</taxon>
        <taxon>Atopobiaceae</taxon>
        <taxon>Parafannyhessea</taxon>
    </lineage>
</organism>
<evidence type="ECO:0000313" key="6">
    <source>
        <dbReference type="EMBL" id="MST59623.1"/>
    </source>
</evidence>
<dbReference type="SUPFAM" id="SSF51569">
    <property type="entry name" value="Aldolase"/>
    <property type="match status" value="1"/>
</dbReference>
<dbReference type="SMART" id="SM01130">
    <property type="entry name" value="DHDPS"/>
    <property type="match status" value="1"/>
</dbReference>
<feature type="active site" description="Proton donor/acceptor" evidence="4">
    <location>
        <position position="137"/>
    </location>
</feature>
<dbReference type="RefSeq" id="WP_154539524.1">
    <property type="nucleotide sequence ID" value="NZ_VUND01000001.1"/>
</dbReference>
<dbReference type="GO" id="GO:0008840">
    <property type="term" value="F:4-hydroxy-tetrahydrodipicolinate synthase activity"/>
    <property type="evidence" value="ECO:0007669"/>
    <property type="project" value="TreeGrafter"/>
</dbReference>
<sequence length="320" mass="36479">MGHYITGVLTEICTPFKKNGEIDYEYLHDMIEWQIDCGIENFFVNGYAGESFELSFDEKLAVLKCVYEANQGRAKIMGCSFENDIRANKRLLDAYEGTGMCDCYCVTAPPFYKFSQAALYDWTAELIDYAKRPVFIYNCREQGVMYAPETLGRLAREHENLRGFKDASTNIINFQNDLLQVDPENFDLVGGCDGFDGVMILLGGVGCVSFMAVPYPREMKEIVDKGLAGDWKGCIEAQQKVLRIRNILKKAPFNAGWNWAMQYGFGRPTVSRMGEKQDWVPYEVKVELDRLMVEYGYQSLGDKIFPTKLDEEMAGKADFR</sequence>
<dbReference type="Pfam" id="PF00701">
    <property type="entry name" value="DHDPS"/>
    <property type="match status" value="1"/>
</dbReference>
<evidence type="ECO:0000313" key="7">
    <source>
        <dbReference type="Proteomes" id="UP000434342"/>
    </source>
</evidence>
<dbReference type="InterPro" id="IPR002220">
    <property type="entry name" value="DapA-like"/>
</dbReference>
<evidence type="ECO:0000256" key="1">
    <source>
        <dbReference type="ARBA" id="ARBA00007592"/>
    </source>
</evidence>
<protein>
    <submittedName>
        <fullName evidence="6">Dihydrodipicolinate synthase family protein</fullName>
    </submittedName>
</protein>
<comment type="caution">
    <text evidence="6">The sequence shown here is derived from an EMBL/GenBank/DDBJ whole genome shotgun (WGS) entry which is preliminary data.</text>
</comment>
<dbReference type="PANTHER" id="PTHR12128">
    <property type="entry name" value="DIHYDRODIPICOLINATE SYNTHASE"/>
    <property type="match status" value="1"/>
</dbReference>
<evidence type="ECO:0000256" key="2">
    <source>
        <dbReference type="ARBA" id="ARBA00023239"/>
    </source>
</evidence>
<reference evidence="6 7" key="1">
    <citation type="submission" date="2019-08" db="EMBL/GenBank/DDBJ databases">
        <title>In-depth cultivation of the pig gut microbiome towards novel bacterial diversity and tailored functional studies.</title>
        <authorList>
            <person name="Wylensek D."/>
            <person name="Hitch T.C.A."/>
            <person name="Clavel T."/>
        </authorList>
    </citation>
    <scope>NUCLEOTIDE SEQUENCE [LARGE SCALE GENOMIC DNA]</scope>
    <source>
        <strain evidence="6 7">WB01_CNA04</strain>
    </source>
</reference>
<dbReference type="GO" id="GO:0005829">
    <property type="term" value="C:cytosol"/>
    <property type="evidence" value="ECO:0007669"/>
    <property type="project" value="TreeGrafter"/>
</dbReference>
<dbReference type="Proteomes" id="UP000434342">
    <property type="component" value="Unassembled WGS sequence"/>
</dbReference>
<evidence type="ECO:0000256" key="4">
    <source>
        <dbReference type="PIRSR" id="PIRSR001365-1"/>
    </source>
</evidence>
<accession>A0A6N7X7R5</accession>
<gene>
    <name evidence="6" type="ORF">FYJ69_01675</name>
</gene>
<keyword evidence="2 3" id="KW-0456">Lyase</keyword>
<feature type="binding site" evidence="5">
    <location>
        <position position="208"/>
    </location>
    <ligand>
        <name>pyruvate</name>
        <dbReference type="ChEBI" id="CHEBI:15361"/>
    </ligand>
</feature>
<dbReference type="InterPro" id="IPR013785">
    <property type="entry name" value="Aldolase_TIM"/>
</dbReference>
<proteinExistence type="inferred from homology"/>
<evidence type="ECO:0000256" key="5">
    <source>
        <dbReference type="PIRSR" id="PIRSR001365-2"/>
    </source>
</evidence>
<dbReference type="EMBL" id="VUND01000001">
    <property type="protein sequence ID" value="MST59623.1"/>
    <property type="molecule type" value="Genomic_DNA"/>
</dbReference>